<dbReference type="PROSITE" id="PS51257">
    <property type="entry name" value="PROKAR_LIPOPROTEIN"/>
    <property type="match status" value="1"/>
</dbReference>
<evidence type="ECO:0000313" key="2">
    <source>
        <dbReference type="EMBL" id="MCC2169192.1"/>
    </source>
</evidence>
<evidence type="ECO:0000256" key="1">
    <source>
        <dbReference type="SAM" id="SignalP"/>
    </source>
</evidence>
<evidence type="ECO:0008006" key="4">
    <source>
        <dbReference type="Google" id="ProtNLM"/>
    </source>
</evidence>
<protein>
    <recommendedName>
        <fullName evidence="4">DUF5050 domain-containing protein</fullName>
    </recommendedName>
</protein>
<organism evidence="2 3">
    <name type="scientific">Gallintestinimicrobium propionicum</name>
    <dbReference type="NCBI Taxonomy" id="2981770"/>
    <lineage>
        <taxon>Bacteria</taxon>
        <taxon>Bacillati</taxon>
        <taxon>Bacillota</taxon>
        <taxon>Clostridia</taxon>
        <taxon>Lachnospirales</taxon>
        <taxon>Lachnospiraceae</taxon>
        <taxon>Gallintestinimicrobium</taxon>
    </lineage>
</organism>
<comment type="caution">
    <text evidence="2">The sequence shown here is derived from an EMBL/GenBank/DDBJ whole genome shotgun (WGS) entry which is preliminary data.</text>
</comment>
<dbReference type="EMBL" id="JAJEQF010000068">
    <property type="protein sequence ID" value="MCC2169192.1"/>
    <property type="molecule type" value="Genomic_DNA"/>
</dbReference>
<dbReference type="AlphaFoldDB" id="A0AAE3AZX8"/>
<keyword evidence="1" id="KW-0732">Signal</keyword>
<dbReference type="RefSeq" id="WP_308729173.1">
    <property type="nucleotide sequence ID" value="NZ_JAJEQF010000068.1"/>
</dbReference>
<feature type="signal peptide" evidence="1">
    <location>
        <begin position="1"/>
        <end position="25"/>
    </location>
</feature>
<reference evidence="2 3" key="1">
    <citation type="submission" date="2021-10" db="EMBL/GenBank/DDBJ databases">
        <title>Anaerobic single-cell dispensing facilitates the cultivation of human gut bacteria.</title>
        <authorList>
            <person name="Afrizal A."/>
        </authorList>
    </citation>
    <scope>NUCLEOTIDE SEQUENCE [LARGE SCALE GENOMIC DNA]</scope>
    <source>
        <strain evidence="2 3">CLA-AA-H244</strain>
    </source>
</reference>
<name>A0AAE3AZX8_9FIRM</name>
<feature type="chain" id="PRO_5042056200" description="DUF5050 domain-containing protein" evidence="1">
    <location>
        <begin position="26"/>
        <end position="380"/>
    </location>
</feature>
<proteinExistence type="predicted"/>
<sequence>MKNEWLTFFFILIAGLLTSCSMPNAVESTVSVDNAEEDIILPDDIFEAPEYEYIINNPFNSYVKHFNETTYAATPDGLYAQKDDTKGWELIDVGCIGMGDEFNGDLYYSCDNLVKRLNLNTHEISTLCDSEEAIYKITFEQWNGENHIYFFAESGCVQEALLDENGEILELVPFDETTNYQEYNSRYRYKISYPESVKNDPYWDLSFSVDLIDTCFSRKYWNGTNFFSVHASMSGNTDIRFMRAYRFNFSERRGEIIEYGKCYDKCIATNWGLVFFDEHQHDRIHLMSLDGKREKILWNRNEEHFDFITFDDDYLYGFYEKDEKAYVGRISFQTEDFEILFSKSEDYEHFDILNDHIYYLDSNSQLKCQDIQSGEITYIG</sequence>
<gene>
    <name evidence="2" type="ORF">LKD45_16150</name>
</gene>
<dbReference type="SUPFAM" id="SSF69304">
    <property type="entry name" value="Tricorn protease N-terminal domain"/>
    <property type="match status" value="1"/>
</dbReference>
<evidence type="ECO:0000313" key="3">
    <source>
        <dbReference type="Proteomes" id="UP001199355"/>
    </source>
</evidence>
<accession>A0AAE3AZX8</accession>
<keyword evidence="3" id="KW-1185">Reference proteome</keyword>
<dbReference type="Proteomes" id="UP001199355">
    <property type="component" value="Unassembled WGS sequence"/>
</dbReference>